<comment type="caution">
    <text evidence="3">The sequence shown here is derived from an EMBL/GenBank/DDBJ whole genome shotgun (WGS) entry which is preliminary data.</text>
</comment>
<organism evidence="3 4">
    <name type="scientific">Oceaniferula flava</name>
    <dbReference type="NCBI Taxonomy" id="2800421"/>
    <lineage>
        <taxon>Bacteria</taxon>
        <taxon>Pseudomonadati</taxon>
        <taxon>Verrucomicrobiota</taxon>
        <taxon>Verrucomicrobiia</taxon>
        <taxon>Verrucomicrobiales</taxon>
        <taxon>Verrucomicrobiaceae</taxon>
        <taxon>Oceaniferula</taxon>
    </lineage>
</organism>
<keyword evidence="2" id="KW-0812">Transmembrane</keyword>
<evidence type="ECO:0000313" key="4">
    <source>
        <dbReference type="Proteomes" id="UP000634206"/>
    </source>
</evidence>
<accession>A0AAE2S9F4</accession>
<keyword evidence="4" id="KW-1185">Reference proteome</keyword>
<proteinExistence type="predicted"/>
<dbReference type="RefSeq" id="WP_309488075.1">
    <property type="nucleotide sequence ID" value="NZ_JAENIG010000001.1"/>
</dbReference>
<evidence type="ECO:0000256" key="2">
    <source>
        <dbReference type="SAM" id="Phobius"/>
    </source>
</evidence>
<evidence type="ECO:0000256" key="1">
    <source>
        <dbReference type="SAM" id="MobiDB-lite"/>
    </source>
</evidence>
<evidence type="ECO:0000313" key="3">
    <source>
        <dbReference type="EMBL" id="MBK1853478.1"/>
    </source>
</evidence>
<feature type="compositionally biased region" description="Low complexity" evidence="1">
    <location>
        <begin position="161"/>
        <end position="179"/>
    </location>
</feature>
<feature type="region of interest" description="Disordered" evidence="1">
    <location>
        <begin position="154"/>
        <end position="203"/>
    </location>
</feature>
<name>A0AAE2S9F4_9BACT</name>
<keyword evidence="2" id="KW-0472">Membrane</keyword>
<dbReference type="Proteomes" id="UP000634206">
    <property type="component" value="Unassembled WGS sequence"/>
</dbReference>
<dbReference type="EMBL" id="JAENIG010000001">
    <property type="protein sequence ID" value="MBK1853478.1"/>
    <property type="molecule type" value="Genomic_DNA"/>
</dbReference>
<reference evidence="3" key="1">
    <citation type="submission" date="2021-01" db="EMBL/GenBank/DDBJ databases">
        <title>Modified the classification status of verrucomicrobia.</title>
        <authorList>
            <person name="Feng X."/>
        </authorList>
    </citation>
    <scope>NUCLEOTIDE SEQUENCE</scope>
    <source>
        <strain evidence="3">5K15</strain>
    </source>
</reference>
<dbReference type="AlphaFoldDB" id="A0AAE2S9F4"/>
<sequence length="203" mass="22035">MSSHHHNHPATPGRVDSSTLLCGTVGLLLAVAMFWVGLLGKGDQRILDMLSQPVFRGTDPTILDTRVLIGLTLLACFGLSFAVLDSAGTWRRVVLGVTVLILVAALVPVLAVWEIYFPPMMTLVGVFWSWFCAMMYVSHHEMPCELLGAKPTPVKTKKVDAPSAAPAKAKPVAEQPTTTKAKKKKRKASDADDKYKPKDLIDG</sequence>
<keyword evidence="2" id="KW-1133">Transmembrane helix</keyword>
<feature type="compositionally biased region" description="Basic and acidic residues" evidence="1">
    <location>
        <begin position="188"/>
        <end position="203"/>
    </location>
</feature>
<feature type="transmembrane region" description="Helical" evidence="2">
    <location>
        <begin position="20"/>
        <end position="40"/>
    </location>
</feature>
<protein>
    <submittedName>
        <fullName evidence="3">Uncharacterized protein</fullName>
    </submittedName>
</protein>
<feature type="transmembrane region" description="Helical" evidence="2">
    <location>
        <begin position="67"/>
        <end position="84"/>
    </location>
</feature>
<gene>
    <name evidence="3" type="ORF">JIN83_00750</name>
</gene>
<feature type="transmembrane region" description="Helical" evidence="2">
    <location>
        <begin position="93"/>
        <end position="113"/>
    </location>
</feature>